<dbReference type="OrthoDB" id="8982743at2"/>
<dbReference type="GO" id="GO:0046930">
    <property type="term" value="C:pore complex"/>
    <property type="evidence" value="ECO:0007669"/>
    <property type="project" value="UniProtKB-KW"/>
</dbReference>
<name>A0A3R7E2F6_9BURK</name>
<dbReference type="AlphaFoldDB" id="A0A3R7E2F6"/>
<dbReference type="InterPro" id="IPR033900">
    <property type="entry name" value="Gram_neg_porin_domain"/>
</dbReference>
<evidence type="ECO:0000256" key="2">
    <source>
        <dbReference type="ARBA" id="ARBA00011233"/>
    </source>
</evidence>
<dbReference type="Gene3D" id="2.40.160.10">
    <property type="entry name" value="Porin"/>
    <property type="match status" value="1"/>
</dbReference>
<dbReference type="InterPro" id="IPR002299">
    <property type="entry name" value="Porin_Neis"/>
</dbReference>
<evidence type="ECO:0000256" key="4">
    <source>
        <dbReference type="ARBA" id="ARBA00022452"/>
    </source>
</evidence>
<dbReference type="InterPro" id="IPR023614">
    <property type="entry name" value="Porin_dom_sf"/>
</dbReference>
<dbReference type="PANTHER" id="PTHR34501:SF9">
    <property type="entry name" value="MAJOR OUTER MEMBRANE PROTEIN P.IA"/>
    <property type="match status" value="1"/>
</dbReference>
<proteinExistence type="predicted"/>
<dbReference type="GO" id="GO:0009279">
    <property type="term" value="C:cell outer membrane"/>
    <property type="evidence" value="ECO:0007669"/>
    <property type="project" value="UniProtKB-SubCell"/>
</dbReference>
<dbReference type="SUPFAM" id="SSF56935">
    <property type="entry name" value="Porins"/>
    <property type="match status" value="1"/>
</dbReference>
<evidence type="ECO:0000256" key="5">
    <source>
        <dbReference type="ARBA" id="ARBA00022692"/>
    </source>
</evidence>
<evidence type="ECO:0000256" key="3">
    <source>
        <dbReference type="ARBA" id="ARBA00022448"/>
    </source>
</evidence>
<dbReference type="InterPro" id="IPR050298">
    <property type="entry name" value="Gram-neg_bact_OMP"/>
</dbReference>
<evidence type="ECO:0000256" key="11">
    <source>
        <dbReference type="SAM" id="SignalP"/>
    </source>
</evidence>
<comment type="subunit">
    <text evidence="2">Homotrimer.</text>
</comment>
<keyword evidence="8" id="KW-0626">Porin</keyword>
<reference evidence="13 14" key="1">
    <citation type="submission" date="2016-07" db="EMBL/GenBank/DDBJ databases">
        <title>Genome analysis of Burkholderia fungorum ES3-20.</title>
        <authorList>
            <person name="Xu D."/>
            <person name="Yao R."/>
            <person name="Zheng S."/>
        </authorList>
    </citation>
    <scope>NUCLEOTIDE SEQUENCE [LARGE SCALE GENOMIC DNA]</scope>
    <source>
        <strain evidence="13 14">ES3-20</strain>
    </source>
</reference>
<evidence type="ECO:0000259" key="12">
    <source>
        <dbReference type="Pfam" id="PF13609"/>
    </source>
</evidence>
<sequence length="414" mass="42545">MKKTILAATATLAGIVAPGISSAQSSVTLYGLIDVGVNYLSNAQTGRSGNQLVGRSQYSLQEGSTGGQNGSRWGLRGTEDLGGGLSAIFQIENGFAINNGTLGQGGAEFGRQAYVGLQSSYGTVTLGRQYDPVVSFVQPFAAGAQWGGYISSHPDDVDNLLNTRRINNSVKYMSRSYGGFNFGGLYSLGGVPGSVGRNQIWSLGAGYTAGSLALGVGYLNARNPNFSYFGTNPSAGTALTSNNMGALGSATSAQSNPVVAGYASASTTQVIAAGASYVIGSATLGATYSNTQFRGLGNTGSSGPNPFGYSGTATFNNAEANFKYQISLALLAGGAYDYTRSSGASGRAGATYQQASVGTDYFLSKRTDVYAIVVYQHASGTDSLNQPAVASITGQTASANNHEVLVRLGLRHKF</sequence>
<gene>
    <name evidence="13" type="ORF">BCY88_09930</name>
</gene>
<keyword evidence="4" id="KW-1134">Transmembrane beta strand</keyword>
<evidence type="ECO:0000313" key="13">
    <source>
        <dbReference type="EMBL" id="RKF33372.1"/>
    </source>
</evidence>
<dbReference type="GO" id="GO:0015288">
    <property type="term" value="F:porin activity"/>
    <property type="evidence" value="ECO:0007669"/>
    <property type="project" value="UniProtKB-KW"/>
</dbReference>
<dbReference type="PANTHER" id="PTHR34501">
    <property type="entry name" value="PROTEIN YDDL-RELATED"/>
    <property type="match status" value="1"/>
</dbReference>
<keyword evidence="6 11" id="KW-0732">Signal</keyword>
<evidence type="ECO:0000313" key="14">
    <source>
        <dbReference type="Proteomes" id="UP000283709"/>
    </source>
</evidence>
<dbReference type="EMBL" id="MCAS01000056">
    <property type="protein sequence ID" value="RKF33372.1"/>
    <property type="molecule type" value="Genomic_DNA"/>
</dbReference>
<dbReference type="PRINTS" id="PR00182">
    <property type="entry name" value="ECOLNEIPORIN"/>
</dbReference>
<organism evidence="13 14">
    <name type="scientific">Paraburkholderia fungorum</name>
    <dbReference type="NCBI Taxonomy" id="134537"/>
    <lineage>
        <taxon>Bacteria</taxon>
        <taxon>Pseudomonadati</taxon>
        <taxon>Pseudomonadota</taxon>
        <taxon>Betaproteobacteria</taxon>
        <taxon>Burkholderiales</taxon>
        <taxon>Burkholderiaceae</taxon>
        <taxon>Paraburkholderia</taxon>
    </lineage>
</organism>
<dbReference type="Proteomes" id="UP000283709">
    <property type="component" value="Unassembled WGS sequence"/>
</dbReference>
<comment type="caution">
    <text evidence="13">The sequence shown here is derived from an EMBL/GenBank/DDBJ whole genome shotgun (WGS) entry which is preliminary data.</text>
</comment>
<dbReference type="CDD" id="cd00342">
    <property type="entry name" value="gram_neg_porins"/>
    <property type="match status" value="1"/>
</dbReference>
<dbReference type="RefSeq" id="WP_120348490.1">
    <property type="nucleotide sequence ID" value="NZ_MCAS01000056.1"/>
</dbReference>
<feature type="domain" description="Porin" evidence="12">
    <location>
        <begin position="10"/>
        <end position="380"/>
    </location>
</feature>
<dbReference type="GO" id="GO:0034220">
    <property type="term" value="P:monoatomic ion transmembrane transport"/>
    <property type="evidence" value="ECO:0007669"/>
    <property type="project" value="InterPro"/>
</dbReference>
<dbReference type="InterPro" id="IPR001702">
    <property type="entry name" value="Porin_Gram-ve"/>
</dbReference>
<protein>
    <submittedName>
        <fullName evidence="13">Porin</fullName>
    </submittedName>
</protein>
<keyword evidence="10" id="KW-0998">Cell outer membrane</keyword>
<evidence type="ECO:0000256" key="8">
    <source>
        <dbReference type="ARBA" id="ARBA00023114"/>
    </source>
</evidence>
<keyword evidence="5" id="KW-0812">Transmembrane</keyword>
<evidence type="ECO:0000256" key="9">
    <source>
        <dbReference type="ARBA" id="ARBA00023136"/>
    </source>
</evidence>
<dbReference type="PRINTS" id="PR00184">
    <property type="entry name" value="NEISSPPORIN"/>
</dbReference>
<evidence type="ECO:0000256" key="1">
    <source>
        <dbReference type="ARBA" id="ARBA00004571"/>
    </source>
</evidence>
<evidence type="ECO:0000256" key="10">
    <source>
        <dbReference type="ARBA" id="ARBA00023237"/>
    </source>
</evidence>
<dbReference type="Pfam" id="PF13609">
    <property type="entry name" value="Porin_4"/>
    <property type="match status" value="1"/>
</dbReference>
<keyword evidence="3" id="KW-0813">Transport</keyword>
<keyword evidence="7" id="KW-0406">Ion transport</keyword>
<evidence type="ECO:0000256" key="6">
    <source>
        <dbReference type="ARBA" id="ARBA00022729"/>
    </source>
</evidence>
<evidence type="ECO:0000256" key="7">
    <source>
        <dbReference type="ARBA" id="ARBA00023065"/>
    </source>
</evidence>
<feature type="signal peptide" evidence="11">
    <location>
        <begin position="1"/>
        <end position="23"/>
    </location>
</feature>
<keyword evidence="9" id="KW-0472">Membrane</keyword>
<accession>A0A3R7E2F6</accession>
<feature type="chain" id="PRO_5018713579" evidence="11">
    <location>
        <begin position="24"/>
        <end position="414"/>
    </location>
</feature>
<comment type="subcellular location">
    <subcellularLocation>
        <location evidence="1">Cell outer membrane</location>
        <topology evidence="1">Multi-pass membrane protein</topology>
    </subcellularLocation>
</comment>